<dbReference type="Gene3D" id="3.30.310.50">
    <property type="entry name" value="Alpha-D-phosphohexomutase, C-terminal domain"/>
    <property type="match status" value="1"/>
</dbReference>
<proteinExistence type="predicted"/>
<organism evidence="1 2">
    <name type="scientific">Acinetobacter qingfengensis</name>
    <dbReference type="NCBI Taxonomy" id="1262585"/>
    <lineage>
        <taxon>Bacteria</taxon>
        <taxon>Pseudomonadati</taxon>
        <taxon>Pseudomonadota</taxon>
        <taxon>Gammaproteobacteria</taxon>
        <taxon>Moraxellales</taxon>
        <taxon>Moraxellaceae</taxon>
        <taxon>Acinetobacter</taxon>
    </lineage>
</organism>
<dbReference type="Pfam" id="PF09981">
    <property type="entry name" value="DUF2218"/>
    <property type="match status" value="1"/>
</dbReference>
<gene>
    <name evidence="1" type="ORF">BJI46_05885</name>
</gene>
<accession>A0A1E7QYZ2</accession>
<evidence type="ECO:0000313" key="1">
    <source>
        <dbReference type="EMBL" id="OEY92274.1"/>
    </source>
</evidence>
<dbReference type="Proteomes" id="UP000185895">
    <property type="component" value="Unassembled WGS sequence"/>
</dbReference>
<dbReference type="RefSeq" id="WP_070070869.1">
    <property type="nucleotide sequence ID" value="NZ_MKKK01000067.1"/>
</dbReference>
<keyword evidence="2" id="KW-1185">Reference proteome</keyword>
<protein>
    <submittedName>
        <fullName evidence="1">Uncharacterized protein</fullName>
    </submittedName>
</protein>
<dbReference type="EMBL" id="MKKK01000067">
    <property type="protein sequence ID" value="OEY92274.1"/>
    <property type="molecule type" value="Genomic_DNA"/>
</dbReference>
<dbReference type="STRING" id="1262585.BJI46_05885"/>
<dbReference type="InterPro" id="IPR014543">
    <property type="entry name" value="UCP028291"/>
</dbReference>
<dbReference type="OrthoDB" id="9806511at2"/>
<name>A0A1E7QYZ2_9GAMM</name>
<evidence type="ECO:0000313" key="2">
    <source>
        <dbReference type="Proteomes" id="UP000185895"/>
    </source>
</evidence>
<reference evidence="1 2" key="1">
    <citation type="submission" date="2016-09" db="EMBL/GenBank/DDBJ databases">
        <authorList>
            <person name="Capua I."/>
            <person name="De Benedictis P."/>
            <person name="Joannis T."/>
            <person name="Lombin L.H."/>
            <person name="Cattoli G."/>
        </authorList>
    </citation>
    <scope>NUCLEOTIDE SEQUENCE [LARGE SCALE GENOMIC DNA]</scope>
    <source>
        <strain evidence="1 2">ANC 4671</strain>
    </source>
</reference>
<dbReference type="AlphaFoldDB" id="A0A1E7QYZ2"/>
<sequence length="97" mass="11573">MTDTNISELRIDTLEAARIIKRLSNHWKHKFEITEQHEITTIPFSEQSRVFLSPHQDYLLAKIETTENERLEQLEHVVISHINRMANQEFPAHWIRA</sequence>
<comment type="caution">
    <text evidence="1">The sequence shown here is derived from an EMBL/GenBank/DDBJ whole genome shotgun (WGS) entry which is preliminary data.</text>
</comment>